<dbReference type="AlphaFoldDB" id="A0AAV5SCG3"/>
<organism evidence="8 9">
    <name type="scientific">Pristionchus entomophagus</name>
    <dbReference type="NCBI Taxonomy" id="358040"/>
    <lineage>
        <taxon>Eukaryota</taxon>
        <taxon>Metazoa</taxon>
        <taxon>Ecdysozoa</taxon>
        <taxon>Nematoda</taxon>
        <taxon>Chromadorea</taxon>
        <taxon>Rhabditida</taxon>
        <taxon>Rhabditina</taxon>
        <taxon>Diplogasteromorpha</taxon>
        <taxon>Diplogasteroidea</taxon>
        <taxon>Neodiplogasteridae</taxon>
        <taxon>Pristionchus</taxon>
    </lineage>
</organism>
<dbReference type="GO" id="GO:0016020">
    <property type="term" value="C:membrane"/>
    <property type="evidence" value="ECO:0007669"/>
    <property type="project" value="UniProtKB-SubCell"/>
</dbReference>
<dbReference type="InterPro" id="IPR050271">
    <property type="entry name" value="UDP-glycosyltransferase"/>
</dbReference>
<dbReference type="InterPro" id="IPR035595">
    <property type="entry name" value="UDP_glycos_trans_CS"/>
</dbReference>
<feature type="non-terminal residue" evidence="8">
    <location>
        <position position="493"/>
    </location>
</feature>
<accession>A0AAV5SCG3</accession>
<keyword evidence="2 6" id="KW-0328">Glycosyltransferase</keyword>
<comment type="caution">
    <text evidence="8">The sequence shown here is derived from an EMBL/GenBank/DDBJ whole genome shotgun (WGS) entry which is preliminary data.</text>
</comment>
<comment type="similarity">
    <text evidence="1 6">Belongs to the UDP-glycosyltransferase family.</text>
</comment>
<evidence type="ECO:0000313" key="9">
    <source>
        <dbReference type="Proteomes" id="UP001432027"/>
    </source>
</evidence>
<dbReference type="CDD" id="cd03784">
    <property type="entry name" value="GT1_Gtf-like"/>
    <property type="match status" value="1"/>
</dbReference>
<dbReference type="Pfam" id="PF00201">
    <property type="entry name" value="UDPGT"/>
    <property type="match status" value="1"/>
</dbReference>
<dbReference type="PROSITE" id="PS00375">
    <property type="entry name" value="UDPGT"/>
    <property type="match status" value="1"/>
</dbReference>
<evidence type="ECO:0000256" key="2">
    <source>
        <dbReference type="ARBA" id="ARBA00022676"/>
    </source>
</evidence>
<dbReference type="PANTHER" id="PTHR48043:SF23">
    <property type="entry name" value="UDP-GLUCURONOSYLTRANSFERASE"/>
    <property type="match status" value="1"/>
</dbReference>
<dbReference type="SUPFAM" id="SSF53756">
    <property type="entry name" value="UDP-Glycosyltransferase/glycogen phosphorylase"/>
    <property type="match status" value="1"/>
</dbReference>
<comment type="catalytic activity">
    <reaction evidence="5 7">
        <text>glucuronate acceptor + UDP-alpha-D-glucuronate = acceptor beta-D-glucuronoside + UDP + H(+)</text>
        <dbReference type="Rhea" id="RHEA:21032"/>
        <dbReference type="ChEBI" id="CHEBI:15378"/>
        <dbReference type="ChEBI" id="CHEBI:58052"/>
        <dbReference type="ChEBI" id="CHEBI:58223"/>
        <dbReference type="ChEBI" id="CHEBI:132367"/>
        <dbReference type="ChEBI" id="CHEBI:132368"/>
        <dbReference type="EC" id="2.4.1.17"/>
    </reaction>
</comment>
<evidence type="ECO:0000313" key="8">
    <source>
        <dbReference type="EMBL" id="GMS80570.1"/>
    </source>
</evidence>
<evidence type="ECO:0000256" key="5">
    <source>
        <dbReference type="ARBA" id="ARBA00047475"/>
    </source>
</evidence>
<protein>
    <recommendedName>
        <fullName evidence="7">UDP-glucuronosyltransferase</fullName>
        <ecNumber evidence="7">2.4.1.17</ecNumber>
    </recommendedName>
</protein>
<comment type="subcellular location">
    <subcellularLocation>
        <location evidence="7">Membrane</location>
        <topology evidence="7">Single-pass membrane protein</topology>
    </subcellularLocation>
</comment>
<gene>
    <name evidence="8" type="ORF">PENTCL1PPCAC_2745</name>
</gene>
<evidence type="ECO:0000256" key="1">
    <source>
        <dbReference type="ARBA" id="ARBA00009995"/>
    </source>
</evidence>
<dbReference type="EC" id="2.4.1.17" evidence="7"/>
<proteinExistence type="inferred from homology"/>
<dbReference type="EMBL" id="BTSX01000001">
    <property type="protein sequence ID" value="GMS80570.1"/>
    <property type="molecule type" value="Genomic_DNA"/>
</dbReference>
<dbReference type="Gene3D" id="3.40.50.2000">
    <property type="entry name" value="Glycogen Phosphorylase B"/>
    <property type="match status" value="2"/>
</dbReference>
<evidence type="ECO:0000256" key="4">
    <source>
        <dbReference type="ARBA" id="ARBA00022729"/>
    </source>
</evidence>
<dbReference type="PANTHER" id="PTHR48043">
    <property type="entry name" value="EG:EG0003.4 PROTEIN-RELATED"/>
    <property type="match status" value="1"/>
</dbReference>
<keyword evidence="4" id="KW-0732">Signal</keyword>
<keyword evidence="3 6" id="KW-0808">Transferase</keyword>
<dbReference type="Proteomes" id="UP001432027">
    <property type="component" value="Unassembled WGS sequence"/>
</dbReference>
<name>A0AAV5SCG3_9BILA</name>
<sequence>MESRPLKFLAYSPMFGSSHTVLMGASADALIDKGHEVVLFAPLFTPSNGSHGTKRARIIEYPTCAAAKMRENTLKKDGGLIADFWRSPNGSSMGVWDSQRPFYDVLINQMNELLDDSDLIERLRADKFDAAFCEVVDFGAMVLMHVLGISRYALAYAGPTYEWGFEVTGAPAITSYVPGILTSFGEKMTFMERLENMRTLRYATKYMESIYELFDRAVAPRFPEYPGTKSMLSASSLFFLNTDPLFDFPRVTVHKVIEIGGISVDCKPQSLEDRFSLILNLRPHSVFICFGSVTTSVMMPDEWKATIVETARRMPDTTFIWKYERPSDFESLDRPSNLICVEWAPQADLIHHSRMSLFITHAGMGSVNEALRAGIRMIAIPVKGDQFRNARLLERTGATLIYNKFDLANTSQFEKVVKEALHSEDLQKAASRNAHMLQNRPFTMKEIFARNMEFMGRFGPLTMLDHHGRKLNALQYYNMDLFIYPALMLIIVL</sequence>
<dbReference type="FunFam" id="3.40.50.2000:FF:000595">
    <property type="entry name" value="UDP-glucuronosyltransferase"/>
    <property type="match status" value="1"/>
</dbReference>
<keyword evidence="9" id="KW-1185">Reference proteome</keyword>
<evidence type="ECO:0000256" key="6">
    <source>
        <dbReference type="RuleBase" id="RU003718"/>
    </source>
</evidence>
<evidence type="ECO:0000256" key="3">
    <source>
        <dbReference type="ARBA" id="ARBA00022679"/>
    </source>
</evidence>
<dbReference type="GO" id="GO:0015020">
    <property type="term" value="F:glucuronosyltransferase activity"/>
    <property type="evidence" value="ECO:0007669"/>
    <property type="project" value="UniProtKB-EC"/>
</dbReference>
<reference evidence="8" key="1">
    <citation type="submission" date="2023-10" db="EMBL/GenBank/DDBJ databases">
        <title>Genome assembly of Pristionchus species.</title>
        <authorList>
            <person name="Yoshida K."/>
            <person name="Sommer R.J."/>
        </authorList>
    </citation>
    <scope>NUCLEOTIDE SEQUENCE</scope>
    <source>
        <strain evidence="8">RS0144</strain>
    </source>
</reference>
<evidence type="ECO:0000256" key="7">
    <source>
        <dbReference type="RuleBase" id="RU362059"/>
    </source>
</evidence>
<dbReference type="InterPro" id="IPR002213">
    <property type="entry name" value="UDP_glucos_trans"/>
</dbReference>